<dbReference type="GO" id="GO:0031640">
    <property type="term" value="P:killing of cells of another organism"/>
    <property type="evidence" value="ECO:0007669"/>
    <property type="project" value="UniProtKB-KW"/>
</dbReference>
<dbReference type="PROSITE" id="PS51412">
    <property type="entry name" value="MACPF_2"/>
    <property type="match status" value="1"/>
</dbReference>
<feature type="domain" description="Kazal-like" evidence="31">
    <location>
        <begin position="776"/>
        <end position="828"/>
    </location>
</feature>
<dbReference type="PROSITE" id="PS51465">
    <property type="entry name" value="KAZAL_2"/>
    <property type="match status" value="1"/>
</dbReference>
<dbReference type="AlphaFoldDB" id="A0A8S4ALQ0"/>
<evidence type="ECO:0000256" key="18">
    <source>
        <dbReference type="ARBA" id="ARBA00023136"/>
    </source>
</evidence>
<evidence type="ECO:0000259" key="31">
    <source>
        <dbReference type="PROSITE" id="PS51465"/>
    </source>
</evidence>
<feature type="chain" id="PRO_5035721187" description="Complement component C6" evidence="28">
    <location>
        <begin position="22"/>
        <end position="829"/>
    </location>
</feature>
<dbReference type="InterPro" id="IPR048825">
    <property type="entry name" value="C7_KAZAL"/>
</dbReference>
<keyword evidence="13" id="KW-0677">Repeat</keyword>
<evidence type="ECO:0000256" key="12">
    <source>
        <dbReference type="ARBA" id="ARBA00022729"/>
    </source>
</evidence>
<comment type="subunit">
    <text evidence="25">Monomer or dimer; as a C5b-7 complex it can also form multimeric rosettes. Component of the membrane attack complex (MAC), composed of complement C5b, C6, C7, C8A, C8B, C8G and multiple copies of the pore-forming subunit C9.</text>
</comment>
<sequence length="829" mass="92118">MKFNFAATLQLSLAFVSQICCQQPINCRWGPYGEWSDCDGCTRTMVRFRHMEVYAQFGGLPCSGEATQTRSCVPQKKCPFETGCGSRFRCTSGQCISQSLVCNGDQDCGDGLDEQNCDQGNSHYSCDILKTPPNSDFTGSGYDVLTGKLKGGVINTLSFGGQCRKVYSGDHRVTYRLPQNVLKYSFEVQVDNEESDESYESHWVYMQHIQSNALRGHDRRSFHKDVSEDKAYRLIILKNKVKLAQFQNSAPQYLTLSEAFWKALSSLPLTYDYSAYRKVIQTFGTHYISEGSLGGEYQGLLELDQQAFESSSITDIEYQRCWKKTKRFLFFKRVKITCEKLKKVLESSSKSNHHKLPIKVNIFGGDPSFIAGLSVLDLENPEANGEIYNSWASSVKDFPDLIDLKLRPLYELVKEVQCAGLKKLHLKSAIEEYMAEEHPCHCRPCQNNGQPLLTGRECSCTCRPGTSGAACQIGTVIGERAGVIHGSWSCWSSWGSCSGGARSRTRTCNNPAPRGGGQHCIGPQMERKRCEDPDIQYLKMMEPQCFSLSVTPPKICGAPPHLSNGFLQNPKDFYRVGDIVDYLCIPGYYLTGNAQVTCDENQKWSGGERVCKSTECDMPLLNSLVEARPAKKAYEIGDKVSLSCPTGWVLDGDVSESICSSSLQWSPSPDDIHCIKASTPQPTTEMRCKVWENEGKRGCVCKMPFQCSDSLQLCTKVASRSTPILLGVCRLGALQCLGRSFTLTSDADCDWPEETFTSCRDCKPGTVCQESARKCICQNPSECPKDSTPLCVRVNDDTVPITMSECELGARRCAGEQSNVISIEACPRN</sequence>
<evidence type="ECO:0000256" key="16">
    <source>
        <dbReference type="ARBA" id="ARBA00022875"/>
    </source>
</evidence>
<feature type="disulfide bond" evidence="26">
    <location>
        <begin position="102"/>
        <end position="117"/>
    </location>
</feature>
<dbReference type="GO" id="GO:0045087">
    <property type="term" value="P:innate immune response"/>
    <property type="evidence" value="ECO:0007669"/>
    <property type="project" value="UniProtKB-KW"/>
</dbReference>
<evidence type="ECO:0000313" key="33">
    <source>
        <dbReference type="Proteomes" id="UP000677803"/>
    </source>
</evidence>
<dbReference type="PRINTS" id="PR00764">
    <property type="entry name" value="COMPLEMENTC9"/>
</dbReference>
<evidence type="ECO:0000256" key="23">
    <source>
        <dbReference type="ARBA" id="ARBA00093281"/>
    </source>
</evidence>
<keyword evidence="15" id="KW-0391">Immunity</keyword>
<dbReference type="SUPFAM" id="SSF57535">
    <property type="entry name" value="Complement control module/SCR domain"/>
    <property type="match status" value="2"/>
</dbReference>
<evidence type="ECO:0000256" key="14">
    <source>
        <dbReference type="ARBA" id="ARBA00022852"/>
    </source>
</evidence>
<dbReference type="InterPro" id="IPR001862">
    <property type="entry name" value="MAC_perforin"/>
</dbReference>
<keyword evidence="5" id="KW-1134">Transmembrane beta strand</keyword>
<dbReference type="InterPro" id="IPR002350">
    <property type="entry name" value="Kazal_dom"/>
</dbReference>
<evidence type="ECO:0000256" key="6">
    <source>
        <dbReference type="ARBA" id="ARBA00022525"/>
    </source>
</evidence>
<keyword evidence="19 27" id="KW-1015">Disulfide bond</keyword>
<evidence type="ECO:0000256" key="10">
    <source>
        <dbReference type="ARBA" id="ARBA00022659"/>
    </source>
</evidence>
<dbReference type="PROSITE" id="PS50923">
    <property type="entry name" value="SUSHI"/>
    <property type="match status" value="2"/>
</dbReference>
<organism evidence="32 33">
    <name type="scientific">Menidia menidia</name>
    <name type="common">Atlantic silverside</name>
    <dbReference type="NCBI Taxonomy" id="238744"/>
    <lineage>
        <taxon>Eukaryota</taxon>
        <taxon>Metazoa</taxon>
        <taxon>Chordata</taxon>
        <taxon>Craniata</taxon>
        <taxon>Vertebrata</taxon>
        <taxon>Euteleostomi</taxon>
        <taxon>Actinopterygii</taxon>
        <taxon>Neopterygii</taxon>
        <taxon>Teleostei</taxon>
        <taxon>Neoteleostei</taxon>
        <taxon>Acanthomorphata</taxon>
        <taxon>Ovalentaria</taxon>
        <taxon>Atherinomorphae</taxon>
        <taxon>Atheriniformes</taxon>
        <taxon>Atherinopsidae</taxon>
        <taxon>Menidiinae</taxon>
        <taxon>Menidia</taxon>
    </lineage>
</organism>
<keyword evidence="11" id="KW-0812">Transmembrane</keyword>
<dbReference type="Pfam" id="PF00057">
    <property type="entry name" value="Ldl_recept_a"/>
    <property type="match status" value="1"/>
</dbReference>
<evidence type="ECO:0000313" key="32">
    <source>
        <dbReference type="EMBL" id="CAG5867192.1"/>
    </source>
</evidence>
<dbReference type="CDD" id="cd00033">
    <property type="entry name" value="CCP"/>
    <property type="match status" value="1"/>
</dbReference>
<keyword evidence="20" id="KW-0325">Glycoprotein</keyword>
<proteinExistence type="inferred from homology"/>
<keyword evidence="21" id="KW-1053">Target membrane</keyword>
<keyword evidence="14" id="KW-0204">Cytolysis</keyword>
<dbReference type="Gene3D" id="2.10.70.10">
    <property type="entry name" value="Complement Module, domain 1"/>
    <property type="match status" value="2"/>
</dbReference>
<dbReference type="Pfam" id="PF00084">
    <property type="entry name" value="Sushi"/>
    <property type="match status" value="2"/>
</dbReference>
<evidence type="ECO:0000256" key="15">
    <source>
        <dbReference type="ARBA" id="ARBA00022859"/>
    </source>
</evidence>
<keyword evidence="7" id="KW-0245">EGF-like domain</keyword>
<dbReference type="Gene3D" id="2.20.100.10">
    <property type="entry name" value="Thrombospondin type-1 (TSP1) repeat"/>
    <property type="match status" value="2"/>
</dbReference>
<comment type="caution">
    <text evidence="32">The sequence shown here is derived from an EMBL/GenBank/DDBJ whole genome shotgun (WGS) entry which is preliminary data.</text>
</comment>
<keyword evidence="8" id="KW-1052">Target cell membrane</keyword>
<dbReference type="InterPro" id="IPR000436">
    <property type="entry name" value="Sushi_SCR_CCP_dom"/>
</dbReference>
<evidence type="ECO:0000256" key="2">
    <source>
        <dbReference type="ARBA" id="ARBA00004613"/>
    </source>
</evidence>
<evidence type="ECO:0000256" key="11">
    <source>
        <dbReference type="ARBA" id="ARBA00022692"/>
    </source>
</evidence>
<dbReference type="GO" id="GO:0005576">
    <property type="term" value="C:extracellular region"/>
    <property type="evidence" value="ECO:0007669"/>
    <property type="project" value="UniProtKB-SubCell"/>
</dbReference>
<dbReference type="InterPro" id="IPR035976">
    <property type="entry name" value="Sushi/SCR/CCP_sf"/>
</dbReference>
<evidence type="ECO:0000256" key="26">
    <source>
        <dbReference type="PROSITE-ProRule" id="PRU00124"/>
    </source>
</evidence>
<comment type="similarity">
    <text evidence="3">Belongs to the complement C6/C7/C8/C9 family.</text>
</comment>
<evidence type="ECO:0000259" key="29">
    <source>
        <dbReference type="PROSITE" id="PS50923"/>
    </source>
</evidence>
<evidence type="ECO:0000259" key="30">
    <source>
        <dbReference type="PROSITE" id="PS51412"/>
    </source>
</evidence>
<dbReference type="FunFam" id="2.20.100.10:FF:000001">
    <property type="entry name" value="semaphorin-5A isoform X1"/>
    <property type="match status" value="1"/>
</dbReference>
<evidence type="ECO:0000256" key="17">
    <source>
        <dbReference type="ARBA" id="ARBA00023058"/>
    </source>
</evidence>
<comment type="function">
    <text evidence="24">Component of the membrane attack complex (MAC), a multiprotein complex activated by the complement cascade, which inserts into a target cell membrane and forms a pore, leading to target cell membrane rupture and cell lysis. The MAC is initiated by proteolytic cleavage of C5 into complement C5b in response to the classical, alternative, lectin and GZMK complement pathways. The complement pathways consist in a cascade of proteins that leads to phagocytosis and breakdown of pathogens and signaling that strengthens the adaptive immune system. Together with component C5b, involved in MAC complex assembly: complement C5b and C6 associate with the outer leaflet of target cell membrane, reducing the energy for membrane bending.</text>
</comment>
<dbReference type="Pfam" id="PF18434">
    <property type="entry name" value="Kazal_3"/>
    <property type="match status" value="1"/>
</dbReference>
<dbReference type="Proteomes" id="UP000677803">
    <property type="component" value="Unassembled WGS sequence"/>
</dbReference>
<dbReference type="GO" id="GO:0005579">
    <property type="term" value="C:membrane attack complex"/>
    <property type="evidence" value="ECO:0007669"/>
    <property type="project" value="UniProtKB-KW"/>
</dbReference>
<feature type="disulfide bond" evidence="27">
    <location>
        <begin position="584"/>
        <end position="611"/>
    </location>
</feature>
<dbReference type="Pfam" id="PF21330">
    <property type="entry name" value="Kazal_C7"/>
    <property type="match status" value="1"/>
</dbReference>
<dbReference type="SUPFAM" id="SSF57424">
    <property type="entry name" value="LDL receptor-like module"/>
    <property type="match status" value="1"/>
</dbReference>
<dbReference type="SMART" id="SM00209">
    <property type="entry name" value="TSP1"/>
    <property type="match status" value="2"/>
</dbReference>
<dbReference type="PROSITE" id="PS00279">
    <property type="entry name" value="MACPF_1"/>
    <property type="match status" value="1"/>
</dbReference>
<dbReference type="PROSITE" id="PS50092">
    <property type="entry name" value="TSP1"/>
    <property type="match status" value="2"/>
</dbReference>
<dbReference type="PROSITE" id="PS50068">
    <property type="entry name" value="LDLRA_2"/>
    <property type="match status" value="1"/>
</dbReference>
<feature type="domain" description="Sushi" evidence="29">
    <location>
        <begin position="554"/>
        <end position="613"/>
    </location>
</feature>
<name>A0A8S4ALQ0_9TELE</name>
<evidence type="ECO:0000256" key="22">
    <source>
        <dbReference type="ARBA" id="ARBA00073222"/>
    </source>
</evidence>
<keyword evidence="33" id="KW-1185">Reference proteome</keyword>
<evidence type="ECO:0000256" key="21">
    <source>
        <dbReference type="ARBA" id="ARBA00023298"/>
    </source>
</evidence>
<keyword evidence="10 27" id="KW-0768">Sushi</keyword>
<dbReference type="InterPro" id="IPR003884">
    <property type="entry name" value="FacI_MAC"/>
</dbReference>
<feature type="domain" description="Sushi" evidence="29">
    <location>
        <begin position="614"/>
        <end position="676"/>
    </location>
</feature>
<keyword evidence="12 28" id="KW-0732">Signal</keyword>
<dbReference type="Gene3D" id="4.10.400.10">
    <property type="entry name" value="Low-density Lipoprotein Receptor"/>
    <property type="match status" value="1"/>
</dbReference>
<keyword evidence="9" id="KW-0399">Innate immunity</keyword>
<comment type="caution">
    <text evidence="27">Lacks conserved residue(s) required for the propagation of feature annotation.</text>
</comment>
<evidence type="ECO:0000256" key="5">
    <source>
        <dbReference type="ARBA" id="ARBA00022452"/>
    </source>
</evidence>
<dbReference type="InterPro" id="IPR020864">
    <property type="entry name" value="MACPF"/>
</dbReference>
<dbReference type="SMART" id="SM00457">
    <property type="entry name" value="MACPF"/>
    <property type="match status" value="1"/>
</dbReference>
<evidence type="ECO:0000256" key="28">
    <source>
        <dbReference type="SAM" id="SignalP"/>
    </source>
</evidence>
<evidence type="ECO:0000256" key="7">
    <source>
        <dbReference type="ARBA" id="ARBA00022536"/>
    </source>
</evidence>
<dbReference type="EMBL" id="CAJRST010003335">
    <property type="protein sequence ID" value="CAG5867192.1"/>
    <property type="molecule type" value="Genomic_DNA"/>
</dbReference>
<dbReference type="OrthoDB" id="504708at2759"/>
<dbReference type="InterPro" id="IPR002172">
    <property type="entry name" value="LDrepeatLR_classA_rpt"/>
</dbReference>
<evidence type="ECO:0000256" key="27">
    <source>
        <dbReference type="PROSITE-ProRule" id="PRU00302"/>
    </source>
</evidence>
<evidence type="ECO:0000256" key="9">
    <source>
        <dbReference type="ARBA" id="ARBA00022588"/>
    </source>
</evidence>
<dbReference type="Gene3D" id="3.30.60.30">
    <property type="match status" value="2"/>
</dbReference>
<dbReference type="Pfam" id="PF00090">
    <property type="entry name" value="TSP_1"/>
    <property type="match status" value="2"/>
</dbReference>
<evidence type="ECO:0000256" key="20">
    <source>
        <dbReference type="ARBA" id="ARBA00023180"/>
    </source>
</evidence>
<dbReference type="InterPro" id="IPR048831">
    <property type="entry name" value="C8A_B_C6_EGF-like"/>
</dbReference>
<dbReference type="InterPro" id="IPR000884">
    <property type="entry name" value="TSP1_rpt"/>
</dbReference>
<dbReference type="InterPro" id="IPR040729">
    <property type="entry name" value="Kazal_3"/>
</dbReference>
<keyword evidence="16" id="KW-0180">Complement pathway</keyword>
<dbReference type="GO" id="GO:0044218">
    <property type="term" value="C:other organism cell membrane"/>
    <property type="evidence" value="ECO:0007669"/>
    <property type="project" value="UniProtKB-KW"/>
</dbReference>
<evidence type="ECO:0000256" key="25">
    <source>
        <dbReference type="ARBA" id="ARBA00093478"/>
    </source>
</evidence>
<dbReference type="CDD" id="cd00112">
    <property type="entry name" value="LDLa"/>
    <property type="match status" value="1"/>
</dbReference>
<dbReference type="SUPFAM" id="SSF82895">
    <property type="entry name" value="TSP-1 type 1 repeat"/>
    <property type="match status" value="2"/>
</dbReference>
<keyword evidence="6" id="KW-0964">Secreted</keyword>
<evidence type="ECO:0000256" key="1">
    <source>
        <dbReference type="ARBA" id="ARBA00004276"/>
    </source>
</evidence>
<dbReference type="InterPro" id="IPR036055">
    <property type="entry name" value="LDL_receptor-like_sf"/>
</dbReference>
<evidence type="ECO:0000256" key="3">
    <source>
        <dbReference type="ARBA" id="ARBA00009214"/>
    </source>
</evidence>
<evidence type="ECO:0000256" key="13">
    <source>
        <dbReference type="ARBA" id="ARBA00022737"/>
    </source>
</evidence>
<dbReference type="Pfam" id="PF01823">
    <property type="entry name" value="MACPF"/>
    <property type="match status" value="1"/>
</dbReference>
<gene>
    <name evidence="32" type="ORF">MMEN_LOCUS3994</name>
</gene>
<dbReference type="SMART" id="SM00032">
    <property type="entry name" value="CCP"/>
    <property type="match status" value="2"/>
</dbReference>
<evidence type="ECO:0000256" key="8">
    <source>
        <dbReference type="ARBA" id="ARBA00022537"/>
    </source>
</evidence>
<feature type="domain" description="MACPF" evidence="30">
    <location>
        <begin position="122"/>
        <end position="441"/>
    </location>
</feature>
<dbReference type="PANTHER" id="PTHR45742">
    <property type="entry name" value="COMPLEMENT COMPONENT C6"/>
    <property type="match status" value="1"/>
</dbReference>
<feature type="disulfide bond" evidence="26">
    <location>
        <begin position="90"/>
        <end position="108"/>
    </location>
</feature>
<dbReference type="InterPro" id="IPR020863">
    <property type="entry name" value="MACPF_CS"/>
</dbReference>
<feature type="disulfide bond" evidence="27">
    <location>
        <begin position="616"/>
        <end position="659"/>
    </location>
</feature>
<dbReference type="InterPro" id="IPR036383">
    <property type="entry name" value="TSP1_rpt_sf"/>
</dbReference>
<dbReference type="SMART" id="SM00192">
    <property type="entry name" value="LDLa"/>
    <property type="match status" value="1"/>
</dbReference>
<comment type="subcellular location">
    <subcellularLocation>
        <location evidence="2">Secreted</location>
    </subcellularLocation>
    <subcellularLocation>
        <location evidence="1">Target cell membrane</location>
        <topology evidence="1">Multi-pass membrane protein</topology>
    </subcellularLocation>
</comment>
<comment type="function">
    <text evidence="23">Component of the membrane attack complex (MAC), a multiprotein complex activated by the complement cascade, which inserts into a target cell membrane and forms a pore, leading to target cell membrane rupture and cell lysis. The MAC is initiated by proteolytic cleavage of C5 into complement C5b in response to the classical, alternative, lectin and GZMK complement pathways. The complement pathways consist in a cascade of proteins that leads to phagocytosis and breakdown of pathogens and signaling that strengthens the adaptive immune system. C7 serves as a membrane anchor. During MAC assembly, associates with C5b and C6 to form the C5b-7 complex, a key lipophilic precursor of the MAC complex, which associates with the outer leaflet and reduces the energy for membrane bending.</text>
</comment>
<evidence type="ECO:0000256" key="24">
    <source>
        <dbReference type="ARBA" id="ARBA00093291"/>
    </source>
</evidence>
<keyword evidence="17" id="KW-0473">Membrane attack complex</keyword>
<dbReference type="PRINTS" id="PR01705">
    <property type="entry name" value="TSP1REPEAT"/>
</dbReference>
<protein>
    <recommendedName>
        <fullName evidence="4">Complement component C6</fullName>
    </recommendedName>
    <alternativeName>
        <fullName evidence="22">Complement component C7</fullName>
    </alternativeName>
</protein>
<dbReference type="GO" id="GO:0006958">
    <property type="term" value="P:complement activation, classical pathway"/>
    <property type="evidence" value="ECO:0007669"/>
    <property type="project" value="UniProtKB-KW"/>
</dbReference>
<dbReference type="PANTHER" id="PTHR45742:SF2">
    <property type="entry name" value="COMPLEMENT COMPONENT C7"/>
    <property type="match status" value="1"/>
</dbReference>
<feature type="signal peptide" evidence="28">
    <location>
        <begin position="1"/>
        <end position="21"/>
    </location>
</feature>
<dbReference type="Pfam" id="PF21195">
    <property type="entry name" value="EGF_C8A_B_C6"/>
    <property type="match status" value="1"/>
</dbReference>
<evidence type="ECO:0000256" key="19">
    <source>
        <dbReference type="ARBA" id="ARBA00023157"/>
    </source>
</evidence>
<evidence type="ECO:0000256" key="4">
    <source>
        <dbReference type="ARBA" id="ARBA00018265"/>
    </source>
</evidence>
<keyword evidence="18" id="KW-0472">Membrane</keyword>
<accession>A0A8S4ALQ0</accession>
<reference evidence="32" key="1">
    <citation type="submission" date="2021-05" db="EMBL/GenBank/DDBJ databases">
        <authorList>
            <person name="Tigano A."/>
        </authorList>
    </citation>
    <scope>NUCLEOTIDE SEQUENCE</scope>
</reference>
<dbReference type="SMART" id="SM00057">
    <property type="entry name" value="FIMAC"/>
    <property type="match status" value="2"/>
</dbReference>